<organism evidence="5 6">
    <name type="scientific">Drosophila rubida</name>
    <dbReference type="NCBI Taxonomy" id="30044"/>
    <lineage>
        <taxon>Eukaryota</taxon>
        <taxon>Metazoa</taxon>
        <taxon>Ecdysozoa</taxon>
        <taxon>Arthropoda</taxon>
        <taxon>Hexapoda</taxon>
        <taxon>Insecta</taxon>
        <taxon>Pterygota</taxon>
        <taxon>Neoptera</taxon>
        <taxon>Endopterygota</taxon>
        <taxon>Diptera</taxon>
        <taxon>Brachycera</taxon>
        <taxon>Muscomorpha</taxon>
        <taxon>Ephydroidea</taxon>
        <taxon>Drosophilidae</taxon>
        <taxon>Drosophila</taxon>
    </lineage>
</organism>
<name>A0AAD4PNI4_9MUSC</name>
<keyword evidence="6" id="KW-1185">Reference proteome</keyword>
<evidence type="ECO:0000259" key="4">
    <source>
        <dbReference type="PROSITE" id="PS51037"/>
    </source>
</evidence>
<dbReference type="EMBL" id="JAJJHW010001127">
    <property type="protein sequence ID" value="KAH8378089.1"/>
    <property type="molecule type" value="Genomic_DNA"/>
</dbReference>
<feature type="compositionally biased region" description="Polar residues" evidence="3">
    <location>
        <begin position="1"/>
        <end position="11"/>
    </location>
</feature>
<dbReference type="InterPro" id="IPR038704">
    <property type="entry name" value="YEAST_sf"/>
</dbReference>
<dbReference type="GO" id="GO:0006355">
    <property type="term" value="P:regulation of DNA-templated transcription"/>
    <property type="evidence" value="ECO:0007669"/>
    <property type="project" value="InterPro"/>
</dbReference>
<dbReference type="Gene3D" id="2.60.40.1970">
    <property type="entry name" value="YEATS domain"/>
    <property type="match status" value="1"/>
</dbReference>
<protein>
    <recommendedName>
        <fullName evidence="4">YEATS domain-containing protein</fullName>
    </recommendedName>
</protein>
<evidence type="ECO:0000313" key="5">
    <source>
        <dbReference type="EMBL" id="KAH8378089.1"/>
    </source>
</evidence>
<gene>
    <name evidence="5" type="ORF">KR093_009130</name>
</gene>
<accession>A0AAD4PNI4</accession>
<dbReference type="InterPro" id="IPR005033">
    <property type="entry name" value="YEATS"/>
</dbReference>
<dbReference type="Pfam" id="PF22951">
    <property type="entry name" value="3HBD"/>
    <property type="match status" value="1"/>
</dbReference>
<reference evidence="5" key="1">
    <citation type="journal article" date="2021" name="Mol. Ecol. Resour.">
        <title>Phylogenomic analyses of the genus Drosophila reveals genomic signals of climate adaptation.</title>
        <authorList>
            <person name="Li F."/>
            <person name="Rane R.V."/>
            <person name="Luria V."/>
            <person name="Xiong Z."/>
            <person name="Chen J."/>
            <person name="Li Z."/>
            <person name="Catullo R.A."/>
            <person name="Griffin P.C."/>
            <person name="Schiffer M."/>
            <person name="Pearce S."/>
            <person name="Lee S.F."/>
            <person name="McElroy K."/>
            <person name="Stocker A."/>
            <person name="Shirriffs J."/>
            <person name="Cockerell F."/>
            <person name="Coppin C."/>
            <person name="Sgro C.M."/>
            <person name="Karger A."/>
            <person name="Cain J.W."/>
            <person name="Weber J.A."/>
            <person name="Santpere G."/>
            <person name="Kirschner M.W."/>
            <person name="Hoffmann A.A."/>
            <person name="Oakeshott J.G."/>
            <person name="Zhang G."/>
        </authorList>
    </citation>
    <scope>NUCLEOTIDE SEQUENCE</scope>
    <source>
        <strain evidence="5">BGI-SZ-2011g</strain>
    </source>
</reference>
<dbReference type="InterPro" id="IPR055129">
    <property type="entry name" value="YEATS_dom"/>
</dbReference>
<evidence type="ECO:0000256" key="3">
    <source>
        <dbReference type="SAM" id="MobiDB-lite"/>
    </source>
</evidence>
<dbReference type="PROSITE" id="PS51037">
    <property type="entry name" value="YEATS"/>
    <property type="match status" value="1"/>
</dbReference>
<feature type="region of interest" description="Disordered" evidence="3">
    <location>
        <begin position="1"/>
        <end position="28"/>
    </location>
</feature>
<evidence type="ECO:0000256" key="2">
    <source>
        <dbReference type="PROSITE-ProRule" id="PRU00376"/>
    </source>
</evidence>
<dbReference type="CDD" id="cd16907">
    <property type="entry name" value="YEATS_YEATS2_like"/>
    <property type="match status" value="1"/>
</dbReference>
<dbReference type="Proteomes" id="UP001200034">
    <property type="component" value="Unassembled WGS sequence"/>
</dbReference>
<dbReference type="PANTHER" id="PTHR23195">
    <property type="entry name" value="YEATS DOMAIN"/>
    <property type="match status" value="1"/>
</dbReference>
<comment type="caution">
    <text evidence="5">The sequence shown here is derived from an EMBL/GenBank/DDBJ whole genome shotgun (WGS) entry which is preliminary data.</text>
</comment>
<evidence type="ECO:0000313" key="6">
    <source>
        <dbReference type="Proteomes" id="UP001200034"/>
    </source>
</evidence>
<comment type="subcellular location">
    <subcellularLocation>
        <location evidence="2">Nucleus</location>
    </subcellularLocation>
</comment>
<proteinExistence type="predicted"/>
<sequence length="955" mass="107866">MENSTASPSKTTPKKRKHSEYHDPDYGFGYDSQSVDVSKEKRVKLEQVFNWDGECCSDQQDVAINNSQRTAEHSAAQLKRIEEIVRAEFQKELNLKEQQLGEIDSRLLQARQLLDKLRYHVVSEYYKKQQVSLTAADVAKIRSSDTLFGDGAEHNGAQLALHPAIKKIVGKRPAPIQLHLPERTAATLAKQTIRLRNPAHRRAERRRQMKIREKGIVTDHSLDKVKKTDETSCDEQPCTSKQAFKRQQEEQLELGSTSVPALNTSRLNNKNKFHFVIGNTSKYIGGSDYDPQGSQGLAYKWLVYVQAKNLPQPLETYLKKVRFQLHHSYRPNDIVDVHSPPFQLTRRGWGEFPMRIQLYFQDHLQQKPVQLVHTIVLDKTMCGLHTMGGETTVEVWLRAESNAPPETTPTATETKEERCTVAPAPVPALLLPLPSTDSSKPRTISITQNKEELDDNLFACINKIELSDDIEQIEPTVLVSEPLKLSSPKKVQPAPVTPSKTHVRVNSLDTAFSMRSPASNLSAHMSFNGNTCRSKQELHNGYSKGQVKNVVFQKAGKLYIIDPLQSKLKQAAKQQSLLKPQLSLLKQPQPQPAQQLSKRWHILQCIQHDHGYANMSSHEVMSVPVVPQTQRQRLEHIFNGIQFQSMRSAVEFLLRRLPLTGALGSEYAFGSLTLSAFLAQPALRQRFFEIMRGRLLSRSMRHHQRLQHLHSTGKEHFWSVREIVSFARLHGYTPPLKMLCVTRDKTASAITPLSERVQQQLKEEPQRQFQAYCSLSTRSRIDSWLTENAKRLQGRVQQVEDLQVVDVLSLDSQSLQIPRPPSISHKSPNNHQMLYLPPPEKLDAATQLVRDMCKDVGIVLGTEQSVPGVSQSLALTLLAHVLQMFVEKLVRRAAANKLQLQQQQQSHAIETLPPAASNVELALLPYDIGRVIAMSAELDFLGNSNLGVVSVDNES</sequence>
<keyword evidence="1 2" id="KW-0539">Nucleus</keyword>
<dbReference type="InterPro" id="IPR055127">
    <property type="entry name" value="YEATS2_3HBD"/>
</dbReference>
<dbReference type="GO" id="GO:0005634">
    <property type="term" value="C:nucleus"/>
    <property type="evidence" value="ECO:0007669"/>
    <property type="project" value="UniProtKB-SubCell"/>
</dbReference>
<dbReference type="AlphaFoldDB" id="A0AAD4PNI4"/>
<evidence type="ECO:0000256" key="1">
    <source>
        <dbReference type="ARBA" id="ARBA00023242"/>
    </source>
</evidence>
<feature type="domain" description="YEATS" evidence="4">
    <location>
        <begin position="265"/>
        <end position="434"/>
    </location>
</feature>
<dbReference type="Pfam" id="PF03366">
    <property type="entry name" value="YEATS"/>
    <property type="match status" value="1"/>
</dbReference>